<evidence type="ECO:0000313" key="2">
    <source>
        <dbReference type="EMBL" id="KAF0981779.1"/>
    </source>
</evidence>
<dbReference type="GeneID" id="68119651"/>
<dbReference type="VEuPathDB" id="AmoebaDB:NfTy_040360"/>
<comment type="caution">
    <text evidence="2">The sequence shown here is derived from an EMBL/GenBank/DDBJ whole genome shotgun (WGS) entry which is preliminary data.</text>
</comment>
<dbReference type="RefSeq" id="XP_044566492.1">
    <property type="nucleotide sequence ID" value="XM_044702956.1"/>
</dbReference>
<keyword evidence="3" id="KW-1185">Reference proteome</keyword>
<feature type="transmembrane region" description="Helical" evidence="1">
    <location>
        <begin position="20"/>
        <end position="40"/>
    </location>
</feature>
<dbReference type="VEuPathDB" id="AmoebaDB:FDP41_012436"/>
<accession>A0A6A5C920</accession>
<dbReference type="AlphaFoldDB" id="A0A6A5C920"/>
<keyword evidence="1" id="KW-0812">Transmembrane</keyword>
<dbReference type="VEuPathDB" id="AmoebaDB:NF0110640"/>
<keyword evidence="1" id="KW-1133">Transmembrane helix</keyword>
<reference evidence="2 3" key="1">
    <citation type="journal article" date="2019" name="Sci. Rep.">
        <title>Nanopore sequencing improves the draft genome of the human pathogenic amoeba Naegleria fowleri.</title>
        <authorList>
            <person name="Liechti N."/>
            <person name="Schurch N."/>
            <person name="Bruggmann R."/>
            <person name="Wittwer M."/>
        </authorList>
    </citation>
    <scope>NUCLEOTIDE SEQUENCE [LARGE SCALE GENOMIC DNA]</scope>
    <source>
        <strain evidence="2 3">ATCC 30894</strain>
    </source>
</reference>
<feature type="transmembrane region" description="Helical" evidence="1">
    <location>
        <begin position="132"/>
        <end position="155"/>
    </location>
</feature>
<organism evidence="2 3">
    <name type="scientific">Naegleria fowleri</name>
    <name type="common">Brain eating amoeba</name>
    <dbReference type="NCBI Taxonomy" id="5763"/>
    <lineage>
        <taxon>Eukaryota</taxon>
        <taxon>Discoba</taxon>
        <taxon>Heterolobosea</taxon>
        <taxon>Tetramitia</taxon>
        <taxon>Eutetramitia</taxon>
        <taxon>Vahlkampfiidae</taxon>
        <taxon>Naegleria</taxon>
    </lineage>
</organism>
<feature type="transmembrane region" description="Helical" evidence="1">
    <location>
        <begin position="99"/>
        <end position="126"/>
    </location>
</feature>
<sequence>MTTDSSSSSTLWKLIHGGVFILSLLVTMFHIASLVMMGLLMSESQFMIYEILIAMIFTTCSLLVTTGLSFLTLFKFISKMNECLHADPKDAKISDNAKFGYLVSYIAFSGVAMGLCLFQSCFFGMYERSLPSAVYFIQCGLAASVSGCLASLLCLMDAGLKFKFFFKAIMANNMIPSGAMERLIQQ</sequence>
<name>A0A6A5C920_NAEFO</name>
<dbReference type="EMBL" id="VFQX01000013">
    <property type="protein sequence ID" value="KAF0981779.1"/>
    <property type="molecule type" value="Genomic_DNA"/>
</dbReference>
<evidence type="ECO:0000313" key="3">
    <source>
        <dbReference type="Proteomes" id="UP000444721"/>
    </source>
</evidence>
<proteinExistence type="predicted"/>
<dbReference type="OrthoDB" id="10511341at2759"/>
<dbReference type="Proteomes" id="UP000444721">
    <property type="component" value="Unassembled WGS sequence"/>
</dbReference>
<gene>
    <name evidence="2" type="ORF">FDP41_012436</name>
</gene>
<evidence type="ECO:0000256" key="1">
    <source>
        <dbReference type="SAM" id="Phobius"/>
    </source>
</evidence>
<feature type="transmembrane region" description="Helical" evidence="1">
    <location>
        <begin position="46"/>
        <end position="71"/>
    </location>
</feature>
<protein>
    <submittedName>
        <fullName evidence="2">Uncharacterized protein</fullName>
    </submittedName>
</protein>
<keyword evidence="1" id="KW-0472">Membrane</keyword>